<reference evidence="2 3" key="1">
    <citation type="submission" date="2020-03" db="EMBL/GenBank/DDBJ databases">
        <title>Draft Genome Sequence of Cudoniella acicularis.</title>
        <authorList>
            <person name="Buettner E."/>
            <person name="Kellner H."/>
        </authorList>
    </citation>
    <scope>NUCLEOTIDE SEQUENCE [LARGE SCALE GENOMIC DNA]</scope>
    <source>
        <strain evidence="2 3">DSM 108380</strain>
    </source>
</reference>
<dbReference type="EMBL" id="JAAMPI010000899">
    <property type="protein sequence ID" value="KAF4627857.1"/>
    <property type="molecule type" value="Genomic_DNA"/>
</dbReference>
<evidence type="ECO:0000313" key="3">
    <source>
        <dbReference type="Proteomes" id="UP000566819"/>
    </source>
</evidence>
<feature type="chain" id="PRO_5034134638" description="Ig-like domain-containing protein" evidence="1">
    <location>
        <begin position="20"/>
        <end position="196"/>
    </location>
</feature>
<sequence>MQYPLALIGLLSLLPATIGNPLPDLEPGMSLVPRQIPIEDPSEQCCKVNCHLENVGDGNMHTDWLHTQVTQPIACNGGTCSATYSETYSISWTVSAGISVGFFSGGFSVSESWSEGSGYTCSGGDGENVCVWMAVGHAAYTVQPDTNGYPPICDWNGNLIVRSPLTNNPGGGFYCVRGDDCRAINDNYWCLGQKDC</sequence>
<comment type="caution">
    <text evidence="2">The sequence shown here is derived from an EMBL/GenBank/DDBJ whole genome shotgun (WGS) entry which is preliminary data.</text>
</comment>
<proteinExistence type="predicted"/>
<evidence type="ECO:0008006" key="4">
    <source>
        <dbReference type="Google" id="ProtNLM"/>
    </source>
</evidence>
<dbReference type="Proteomes" id="UP000566819">
    <property type="component" value="Unassembled WGS sequence"/>
</dbReference>
<protein>
    <recommendedName>
        <fullName evidence="4">Ig-like domain-containing protein</fullName>
    </recommendedName>
</protein>
<dbReference type="OrthoDB" id="3641682at2759"/>
<keyword evidence="3" id="KW-1185">Reference proteome</keyword>
<dbReference type="AlphaFoldDB" id="A0A8H4RD13"/>
<accession>A0A8H4RD13</accession>
<organism evidence="2 3">
    <name type="scientific">Cudoniella acicularis</name>
    <dbReference type="NCBI Taxonomy" id="354080"/>
    <lineage>
        <taxon>Eukaryota</taxon>
        <taxon>Fungi</taxon>
        <taxon>Dikarya</taxon>
        <taxon>Ascomycota</taxon>
        <taxon>Pezizomycotina</taxon>
        <taxon>Leotiomycetes</taxon>
        <taxon>Helotiales</taxon>
        <taxon>Tricladiaceae</taxon>
        <taxon>Cudoniella</taxon>
    </lineage>
</organism>
<evidence type="ECO:0000313" key="2">
    <source>
        <dbReference type="EMBL" id="KAF4627857.1"/>
    </source>
</evidence>
<name>A0A8H4RD13_9HELO</name>
<evidence type="ECO:0000256" key="1">
    <source>
        <dbReference type="SAM" id="SignalP"/>
    </source>
</evidence>
<feature type="signal peptide" evidence="1">
    <location>
        <begin position="1"/>
        <end position="19"/>
    </location>
</feature>
<gene>
    <name evidence="2" type="ORF">G7Y89_g10295</name>
</gene>
<keyword evidence="1" id="KW-0732">Signal</keyword>